<dbReference type="InterPro" id="IPR036397">
    <property type="entry name" value="RNaseH_sf"/>
</dbReference>
<feature type="domain" description="DNA-directed DNA polymerase family A palm" evidence="3">
    <location>
        <begin position="414"/>
        <end position="641"/>
    </location>
</feature>
<evidence type="ECO:0000256" key="1">
    <source>
        <dbReference type="ARBA" id="ARBA00022705"/>
    </source>
</evidence>
<accession>A0A6J5M9P8</accession>
<dbReference type="Gene3D" id="3.30.420.10">
    <property type="entry name" value="Ribonuclease H-like superfamily/Ribonuclease H"/>
    <property type="match status" value="1"/>
</dbReference>
<sequence length="681" mass="79136">MEITIANETYSVIYTLTPKIITEALERDKPQYITFDTETDGLHIKKARPFLAAVAWDRKVFVFPPTFLSELVTWSKKVVRVYAHNTTYDMHMMANVCGDEVPTQITNWGDTMGLCRLIFEAVSASDGGDSLALKKISQKYIDVNADRYEKDVKSWLKAKESADKKILMAMLKGAGTWRTNLLNQEMPKWSLTRLQRALDGKEDVPCEVMEIYNQFNKEYPKPTYKDVPLTIMIPYLAVDVILTNILVRMALPVVESKEQVIVAQREFKLIPVIYKMERIGLEVDRSYLQEAHYKMAQYIEDLKIRSYELAGQTFNVGQHALIKDIYTDILGERPESTDKQFLTKQASNGDELAKVIKTLRRLEKWQATYIEKILNDSEYDGRMYVQLNQYNPVTGRFSGDAQQFPKDAISDGGGNEIFNPRRAFKGRVYYLDYSQVELRVQAHYTMYFGGDLNLCRAYMPFKCYERDGKWYTEEGNVLWTPTDVHSATTIKALEAMGIDYKTLDEKEFKRWRNIGKMFNFMRNYGGGDKKASEVLDICMEQAKALNKGYTDAFPLVIEYQRAVERALYDKSYVQNLYGRRYYLSNNFRYYKAANYIIQGSCADMLKTKMIEIDNYLVLNKFKTKMIMCIHDELQFEVPPEEDWIIPHIKEIMENAPNIQIPIVCDVEFTETYWSEKHGQSS</sequence>
<reference evidence="4" key="1">
    <citation type="submission" date="2020-04" db="EMBL/GenBank/DDBJ databases">
        <authorList>
            <person name="Chiriac C."/>
            <person name="Salcher M."/>
            <person name="Ghai R."/>
            <person name="Kavagutti S V."/>
        </authorList>
    </citation>
    <scope>NUCLEOTIDE SEQUENCE</scope>
</reference>
<dbReference type="GO" id="GO:0006302">
    <property type="term" value="P:double-strand break repair"/>
    <property type="evidence" value="ECO:0007669"/>
    <property type="project" value="TreeGrafter"/>
</dbReference>
<dbReference type="SMART" id="SM00482">
    <property type="entry name" value="POLAc"/>
    <property type="match status" value="1"/>
</dbReference>
<dbReference type="InterPro" id="IPR012337">
    <property type="entry name" value="RNaseH-like_sf"/>
</dbReference>
<dbReference type="GO" id="GO:0039693">
    <property type="term" value="P:viral DNA genome replication"/>
    <property type="evidence" value="ECO:0007669"/>
    <property type="project" value="UniProtKB-KW"/>
</dbReference>
<dbReference type="PANTHER" id="PTHR10133:SF27">
    <property type="entry name" value="DNA POLYMERASE NU"/>
    <property type="match status" value="1"/>
</dbReference>
<dbReference type="PANTHER" id="PTHR10133">
    <property type="entry name" value="DNA POLYMERASE I"/>
    <property type="match status" value="1"/>
</dbReference>
<dbReference type="InterPro" id="IPR002298">
    <property type="entry name" value="DNA_polymerase_A"/>
</dbReference>
<dbReference type="GO" id="GO:0006261">
    <property type="term" value="P:DNA-templated DNA replication"/>
    <property type="evidence" value="ECO:0007669"/>
    <property type="project" value="InterPro"/>
</dbReference>
<dbReference type="Gene3D" id="3.30.70.370">
    <property type="match status" value="1"/>
</dbReference>
<dbReference type="SUPFAM" id="SSF56672">
    <property type="entry name" value="DNA/RNA polymerases"/>
    <property type="match status" value="1"/>
</dbReference>
<protein>
    <submittedName>
        <fullName evidence="4">Pola, DNA polymerase I</fullName>
    </submittedName>
</protein>
<evidence type="ECO:0000256" key="2">
    <source>
        <dbReference type="ARBA" id="ARBA00023109"/>
    </source>
</evidence>
<dbReference type="EMBL" id="LR796409">
    <property type="protein sequence ID" value="CAB4142447.1"/>
    <property type="molecule type" value="Genomic_DNA"/>
</dbReference>
<dbReference type="InterPro" id="IPR043502">
    <property type="entry name" value="DNA/RNA_pol_sf"/>
</dbReference>
<dbReference type="Pfam" id="PF00476">
    <property type="entry name" value="DNA_pol_A"/>
    <property type="match status" value="1"/>
</dbReference>
<proteinExistence type="predicted"/>
<keyword evidence="1" id="KW-0235">DNA replication</keyword>
<dbReference type="Gene3D" id="1.20.1060.10">
    <property type="entry name" value="Taq DNA Polymerase, Chain T, domain 4"/>
    <property type="match status" value="1"/>
</dbReference>
<dbReference type="SUPFAM" id="SSF53098">
    <property type="entry name" value="Ribonuclease H-like"/>
    <property type="match status" value="1"/>
</dbReference>
<keyword evidence="2" id="KW-1194">Viral DNA replication</keyword>
<name>A0A6J5M9P8_9CAUD</name>
<evidence type="ECO:0000259" key="3">
    <source>
        <dbReference type="SMART" id="SM00482"/>
    </source>
</evidence>
<gene>
    <name evidence="4" type="ORF">UFOVP451_19</name>
</gene>
<dbReference type="GO" id="GO:0003677">
    <property type="term" value="F:DNA binding"/>
    <property type="evidence" value="ECO:0007669"/>
    <property type="project" value="InterPro"/>
</dbReference>
<dbReference type="InterPro" id="IPR001098">
    <property type="entry name" value="DNA-dir_DNA_pol_A_palm_dom"/>
</dbReference>
<dbReference type="PRINTS" id="PR00868">
    <property type="entry name" value="DNAPOLI"/>
</dbReference>
<dbReference type="Gene3D" id="1.10.150.20">
    <property type="entry name" value="5' to 3' exonuclease, C-terminal subdomain"/>
    <property type="match status" value="1"/>
</dbReference>
<dbReference type="GO" id="GO:0003887">
    <property type="term" value="F:DNA-directed DNA polymerase activity"/>
    <property type="evidence" value="ECO:0007669"/>
    <property type="project" value="InterPro"/>
</dbReference>
<organism evidence="4">
    <name type="scientific">uncultured Caudovirales phage</name>
    <dbReference type="NCBI Taxonomy" id="2100421"/>
    <lineage>
        <taxon>Viruses</taxon>
        <taxon>Duplodnaviria</taxon>
        <taxon>Heunggongvirae</taxon>
        <taxon>Uroviricota</taxon>
        <taxon>Caudoviricetes</taxon>
        <taxon>Peduoviridae</taxon>
        <taxon>Maltschvirus</taxon>
        <taxon>Maltschvirus maltsch</taxon>
    </lineage>
</organism>
<evidence type="ECO:0000313" key="4">
    <source>
        <dbReference type="EMBL" id="CAB4142447.1"/>
    </source>
</evidence>